<dbReference type="CDD" id="cd09117">
    <property type="entry name" value="PLDc_Bfil_DEXD_like"/>
    <property type="match status" value="1"/>
</dbReference>
<sequence length="448" mass="51587">MKFYANKLNGNFLRNVLPDESVQVDWVRAAIAYGSDGTTLVENCVEHGRRLDIWMRYDHTVPVDPRLLRLLLRNSGKNIFCILIPDVLHAKVIWWKNYGVYIGSANLTERAWVTNIEFGVFIPEQDLEANGGIAEIEGFFESLISCDAAQQLTEEIIQEQERILRFREKDLQKIEHGAERLRSIKKWEGPAFTSSDKALDIRKESFIKEWRNGLSVLRDIADRAPDYRPRWLSQDVPAAWQADQFLHAFYYNKVVDGVRHPFDEHYQKNRKDPAASMLAALKWWSELDAPPSSEDVNCHVRAPVIRRHLKKNKVRSLSLEEFFEVLHANHSTVDHVRRMRLEELGLRGVQDVTEAQRVKAFAELLFSQQNERGETVLDLLAFVLDGGSPNDIPARLFEVVHSSARRFPHFGNNQIAELAGWARPELCPPRNGRTSKGLRALGYDVHVY</sequence>
<reference evidence="2 3" key="1">
    <citation type="submission" date="2023-02" db="EMBL/GenBank/DDBJ databases">
        <title>Evolution of Hrp T3SS in non-pathogenic Pseudomonas fluorescens.</title>
        <authorList>
            <person name="Liao K."/>
            <person name="Wei H."/>
            <person name="Gu Y."/>
        </authorList>
    </citation>
    <scope>NUCLEOTIDE SEQUENCE [LARGE SCALE GENOMIC DNA]</scope>
    <source>
        <strain evidence="2 3">FP607</strain>
    </source>
</reference>
<dbReference type="Gene3D" id="3.30.870.10">
    <property type="entry name" value="Endonuclease Chain A"/>
    <property type="match status" value="1"/>
</dbReference>
<evidence type="ECO:0000313" key="3">
    <source>
        <dbReference type="Proteomes" id="UP001230768"/>
    </source>
</evidence>
<name>A0ABY9GLH3_9PSED</name>
<gene>
    <name evidence="2" type="ORF">PSH88_20455</name>
</gene>
<feature type="domain" description="PLD phosphodiesterase" evidence="1">
    <location>
        <begin position="84"/>
        <end position="111"/>
    </location>
</feature>
<evidence type="ECO:0000313" key="2">
    <source>
        <dbReference type="EMBL" id="WLI16614.1"/>
    </source>
</evidence>
<protein>
    <submittedName>
        <fullName evidence="2">Phospholipase D-like domain-containing protein</fullName>
    </submittedName>
</protein>
<keyword evidence="3" id="KW-1185">Reference proteome</keyword>
<dbReference type="InterPro" id="IPR001736">
    <property type="entry name" value="PLipase_D/transphosphatidylase"/>
</dbReference>
<organism evidence="2 3">
    <name type="scientific">Pseudomonas wuhanensis</name>
    <dbReference type="NCBI Taxonomy" id="2954098"/>
    <lineage>
        <taxon>Bacteria</taxon>
        <taxon>Pseudomonadati</taxon>
        <taxon>Pseudomonadota</taxon>
        <taxon>Gammaproteobacteria</taxon>
        <taxon>Pseudomonadales</taxon>
        <taxon>Pseudomonadaceae</taxon>
        <taxon>Pseudomonas</taxon>
    </lineage>
</organism>
<dbReference type="EMBL" id="CP117430">
    <property type="protein sequence ID" value="WLI16614.1"/>
    <property type="molecule type" value="Genomic_DNA"/>
</dbReference>
<proteinExistence type="predicted"/>
<dbReference type="PROSITE" id="PS50035">
    <property type="entry name" value="PLD"/>
    <property type="match status" value="1"/>
</dbReference>
<accession>A0ABY9GLH3</accession>
<evidence type="ECO:0000259" key="1">
    <source>
        <dbReference type="PROSITE" id="PS50035"/>
    </source>
</evidence>
<dbReference type="RefSeq" id="WP_305422289.1">
    <property type="nucleotide sequence ID" value="NZ_CP117430.1"/>
</dbReference>
<dbReference type="SUPFAM" id="SSF56024">
    <property type="entry name" value="Phospholipase D/nuclease"/>
    <property type="match status" value="1"/>
</dbReference>
<dbReference type="Proteomes" id="UP001230768">
    <property type="component" value="Chromosome"/>
</dbReference>